<feature type="chain" id="PRO_5031437589" description="Protein kinase domain-containing protein" evidence="10">
    <location>
        <begin position="44"/>
        <end position="1066"/>
    </location>
</feature>
<accession>A0A7S1X938</accession>
<evidence type="ECO:0000256" key="7">
    <source>
        <dbReference type="ARBA" id="ARBA00022840"/>
    </source>
</evidence>
<feature type="region of interest" description="Disordered" evidence="9">
    <location>
        <begin position="705"/>
        <end position="726"/>
    </location>
</feature>
<dbReference type="GO" id="GO:0004672">
    <property type="term" value="F:protein kinase activity"/>
    <property type="evidence" value="ECO:0007669"/>
    <property type="project" value="InterPro"/>
</dbReference>
<dbReference type="InterPro" id="IPR011009">
    <property type="entry name" value="Kinase-like_dom_sf"/>
</dbReference>
<evidence type="ECO:0000256" key="9">
    <source>
        <dbReference type="SAM" id="MobiDB-lite"/>
    </source>
</evidence>
<protein>
    <recommendedName>
        <fullName evidence="11">Protein kinase domain-containing protein</fullName>
    </recommendedName>
</protein>
<sequence length="1066" mass="115638">MQLSAVKGPTPADIRHSSMVATASFWHSLVLLLLILSPWPVFSQDNACASDLELLQGFEGAEVMEWNGLVTTSDWANAGVTCVGGQVTRLDFATKTVRATLPAVWSNLTALEVIEGEGNGFIGSLPPSWSVLTSMVTFMTAEQQLTGPLPPQYSTWTDLRSFQVYGSRLQGSLPLEYSSWSRLRGLLLQDNRLTGGLPEEYSIMKELEELEVDNNPLGGTLPPEYSVMSRMRELYLEMAGLEGTLPPEYSTWEDLALVQLSANWITGLIPPSYSRLHQLERFDLTENLMTGTIPAEWSTMTTIQILRLSNTLLTGTLPPEWSTMTALVDLDFEGSDFLTGTIPQEWGETYTNLQDIYLPDSLVQYGCVPDSMRDSAQRLLPDDIIIPDGCTYGEEAAPIPLPSFDPAALGVAVLSVEVAVVVDLPVSAEVEGLRHLQMISAEQWEGLNRASQKVVTLFVDDVARLAGNVSASSPLVELHDVSRDGSLVNVRGAVYFEEGEDTAVAAFRSSLAPDAFLRLSSAGYAVRDVSTAVPEILSEGVDGEGGVPVSVIAGVAIALLCVAGAITMGAVYFIRRQKKNVPPSASADASHTHTLKNIKAPLWGVSTGSSASHCAETSQMLCLGSDSAEEMSGMRPLVSPFQLLWPGSYTGPGMDAPVRQVLSASSHGSEEDFTALVACVVAAQLQLDRHFLLLAVMTLNGSGGSAGRQHRPTLAPSHHPAKEAGNHRKQAYRLLVPLEARNADFVSSGVDFNVDFMRELHGRLGEQLGAGAFGQVYKADWRGLEVAVKLFRQQSGSPAGAPPVLPTNDQFSIQLKPKRGKSASGTAQQKQHAAAQFVTFKAELRMMAELSKGSERVVRMYGACLKPPNVCILYEYVSGGSLHDRIYADPPLTYLEVLCLARDIAEGLAFMHPQLVHRDLKPQNVLLDGAGRAKLCDLGLGRKKDPLQSYLLTEAGGTPFYMAPEVFSESKMNHKADIYALGVIMNEAIARRPPWDYDTPFQVIYAVSVKKDRPTIPGECPAPLAKVISKCWAHDFNRRLSANELLPILDHLISNERESSAATDGQ</sequence>
<keyword evidence="7 8" id="KW-0067">ATP-binding</keyword>
<dbReference type="Gene3D" id="1.10.510.10">
    <property type="entry name" value="Transferase(Phosphotransferase) domain 1"/>
    <property type="match status" value="1"/>
</dbReference>
<keyword evidence="6" id="KW-0418">Kinase</keyword>
<reference evidence="12" key="1">
    <citation type="submission" date="2021-01" db="EMBL/GenBank/DDBJ databases">
        <authorList>
            <person name="Corre E."/>
            <person name="Pelletier E."/>
            <person name="Niang G."/>
            <person name="Scheremetjew M."/>
            <person name="Finn R."/>
            <person name="Kale V."/>
            <person name="Holt S."/>
            <person name="Cochrane G."/>
            <person name="Meng A."/>
            <person name="Brown T."/>
            <person name="Cohen L."/>
        </authorList>
    </citation>
    <scope>NUCLEOTIDE SEQUENCE</scope>
    <source>
        <strain evidence="12">PLY429</strain>
    </source>
</reference>
<feature type="signal peptide" evidence="10">
    <location>
        <begin position="1"/>
        <end position="43"/>
    </location>
</feature>
<evidence type="ECO:0000256" key="10">
    <source>
        <dbReference type="SAM" id="SignalP"/>
    </source>
</evidence>
<dbReference type="FunFam" id="3.80.10.10:FF:000041">
    <property type="entry name" value="LRR receptor-like serine/threonine-protein kinase ERECTA"/>
    <property type="match status" value="1"/>
</dbReference>
<dbReference type="AlphaFoldDB" id="A0A7S1X938"/>
<keyword evidence="10" id="KW-0732">Signal</keyword>
<proteinExistence type="predicted"/>
<evidence type="ECO:0000256" key="3">
    <source>
        <dbReference type="ARBA" id="ARBA00022679"/>
    </source>
</evidence>
<evidence type="ECO:0000256" key="5">
    <source>
        <dbReference type="ARBA" id="ARBA00022741"/>
    </source>
</evidence>
<dbReference type="InterPro" id="IPR000719">
    <property type="entry name" value="Prot_kinase_dom"/>
</dbReference>
<evidence type="ECO:0000256" key="6">
    <source>
        <dbReference type="ARBA" id="ARBA00022777"/>
    </source>
</evidence>
<dbReference type="InterPro" id="IPR017441">
    <property type="entry name" value="Protein_kinase_ATP_BS"/>
</dbReference>
<dbReference type="Gene3D" id="3.30.200.20">
    <property type="entry name" value="Phosphorylase Kinase, domain 1"/>
    <property type="match status" value="1"/>
</dbReference>
<evidence type="ECO:0000259" key="11">
    <source>
        <dbReference type="PROSITE" id="PS50011"/>
    </source>
</evidence>
<dbReference type="Gene3D" id="3.80.10.10">
    <property type="entry name" value="Ribonuclease Inhibitor"/>
    <property type="match status" value="3"/>
</dbReference>
<dbReference type="SMART" id="SM00220">
    <property type="entry name" value="S_TKc"/>
    <property type="match status" value="1"/>
</dbReference>
<evidence type="ECO:0000256" key="8">
    <source>
        <dbReference type="PROSITE-ProRule" id="PRU10141"/>
    </source>
</evidence>
<dbReference type="PANTHER" id="PTHR48056">
    <property type="entry name" value="LRR RECEPTOR-LIKE SERINE/THREONINE-PROTEIN KINASE-RELATED"/>
    <property type="match status" value="1"/>
</dbReference>
<feature type="binding site" evidence="8">
    <location>
        <position position="789"/>
    </location>
    <ligand>
        <name>ATP</name>
        <dbReference type="ChEBI" id="CHEBI:30616"/>
    </ligand>
</feature>
<evidence type="ECO:0000256" key="2">
    <source>
        <dbReference type="ARBA" id="ARBA00022614"/>
    </source>
</evidence>
<dbReference type="InterPro" id="IPR008271">
    <property type="entry name" value="Ser/Thr_kinase_AS"/>
</dbReference>
<keyword evidence="5 8" id="KW-0547">Nucleotide-binding</keyword>
<keyword evidence="4" id="KW-0677">Repeat</keyword>
<evidence type="ECO:0000256" key="1">
    <source>
        <dbReference type="ARBA" id="ARBA00004430"/>
    </source>
</evidence>
<feature type="domain" description="Protein kinase" evidence="11">
    <location>
        <begin position="762"/>
        <end position="1053"/>
    </location>
</feature>
<evidence type="ECO:0000256" key="4">
    <source>
        <dbReference type="ARBA" id="ARBA00022737"/>
    </source>
</evidence>
<gene>
    <name evidence="12" type="ORF">TCHU04912_LOCUS19713</name>
</gene>
<dbReference type="PROSITE" id="PS00107">
    <property type="entry name" value="PROTEIN_KINASE_ATP"/>
    <property type="match status" value="1"/>
</dbReference>
<dbReference type="SUPFAM" id="SSF56112">
    <property type="entry name" value="Protein kinase-like (PK-like)"/>
    <property type="match status" value="1"/>
</dbReference>
<dbReference type="SUPFAM" id="SSF52058">
    <property type="entry name" value="L domain-like"/>
    <property type="match status" value="1"/>
</dbReference>
<dbReference type="GO" id="GO:0005524">
    <property type="term" value="F:ATP binding"/>
    <property type="evidence" value="ECO:0007669"/>
    <property type="project" value="UniProtKB-UniRule"/>
</dbReference>
<dbReference type="GO" id="GO:0005930">
    <property type="term" value="C:axoneme"/>
    <property type="evidence" value="ECO:0007669"/>
    <property type="project" value="UniProtKB-SubCell"/>
</dbReference>
<dbReference type="Pfam" id="PF00069">
    <property type="entry name" value="Pkinase"/>
    <property type="match status" value="1"/>
</dbReference>
<organism evidence="12">
    <name type="scientific">Tetraselmis chuii</name>
    <dbReference type="NCBI Taxonomy" id="63592"/>
    <lineage>
        <taxon>Eukaryota</taxon>
        <taxon>Viridiplantae</taxon>
        <taxon>Chlorophyta</taxon>
        <taxon>core chlorophytes</taxon>
        <taxon>Chlorodendrophyceae</taxon>
        <taxon>Chlorodendrales</taxon>
        <taxon>Chlorodendraceae</taxon>
        <taxon>Tetraselmis</taxon>
    </lineage>
</organism>
<evidence type="ECO:0000313" key="12">
    <source>
        <dbReference type="EMBL" id="CAD9218616.1"/>
    </source>
</evidence>
<dbReference type="PROSITE" id="PS50011">
    <property type="entry name" value="PROTEIN_KINASE_DOM"/>
    <property type="match status" value="1"/>
</dbReference>
<keyword evidence="2" id="KW-0433">Leucine-rich repeat</keyword>
<dbReference type="InterPro" id="IPR050647">
    <property type="entry name" value="Plant_LRR-RLKs"/>
</dbReference>
<name>A0A7S1X938_9CHLO</name>
<dbReference type="InterPro" id="IPR032675">
    <property type="entry name" value="LRR_dom_sf"/>
</dbReference>
<keyword evidence="3" id="KW-0808">Transferase</keyword>
<dbReference type="EMBL" id="HBGG01038240">
    <property type="protein sequence ID" value="CAD9218616.1"/>
    <property type="molecule type" value="Transcribed_RNA"/>
</dbReference>
<dbReference type="PROSITE" id="PS00108">
    <property type="entry name" value="PROTEIN_KINASE_ST"/>
    <property type="match status" value="1"/>
</dbReference>
<comment type="subcellular location">
    <subcellularLocation>
        <location evidence="1">Cytoplasm</location>
        <location evidence="1">Cytoskeleton</location>
        <location evidence="1">Cilium axoneme</location>
    </subcellularLocation>
</comment>